<protein>
    <submittedName>
        <fullName evidence="3">SDR family NAD(P)-dependent oxidoreductase</fullName>
    </submittedName>
</protein>
<dbReference type="OrthoDB" id="9803333at2"/>
<dbReference type="PANTHER" id="PTHR43639:SF1">
    <property type="entry name" value="SHORT-CHAIN DEHYDROGENASE_REDUCTASE FAMILY PROTEIN"/>
    <property type="match status" value="1"/>
</dbReference>
<evidence type="ECO:0000313" key="3">
    <source>
        <dbReference type="EMBL" id="RDC56604.1"/>
    </source>
</evidence>
<dbReference type="SUPFAM" id="SSF51735">
    <property type="entry name" value="NAD(P)-binding Rossmann-fold domains"/>
    <property type="match status" value="1"/>
</dbReference>
<dbReference type="Proteomes" id="UP000253961">
    <property type="component" value="Unassembled WGS sequence"/>
</dbReference>
<dbReference type="Pfam" id="PF13561">
    <property type="entry name" value="adh_short_C2"/>
    <property type="match status" value="1"/>
</dbReference>
<dbReference type="PANTHER" id="PTHR43639">
    <property type="entry name" value="OXIDOREDUCTASE, SHORT-CHAIN DEHYDROGENASE/REDUCTASE FAMILY (AFU_ORTHOLOGUE AFUA_5G02870)"/>
    <property type="match status" value="1"/>
</dbReference>
<dbReference type="PRINTS" id="PR00081">
    <property type="entry name" value="GDHRDH"/>
</dbReference>
<name>A0A369PVS5_9SPHI</name>
<keyword evidence="2" id="KW-0560">Oxidoreductase</keyword>
<proteinExistence type="inferred from homology"/>
<dbReference type="InterPro" id="IPR036291">
    <property type="entry name" value="NAD(P)-bd_dom_sf"/>
</dbReference>
<dbReference type="GO" id="GO:0016491">
    <property type="term" value="F:oxidoreductase activity"/>
    <property type="evidence" value="ECO:0007669"/>
    <property type="project" value="UniProtKB-KW"/>
</dbReference>
<dbReference type="RefSeq" id="WP_115403322.1">
    <property type="nucleotide sequence ID" value="NZ_QPKV01000004.1"/>
</dbReference>
<dbReference type="EMBL" id="QPKV01000004">
    <property type="protein sequence ID" value="RDC56604.1"/>
    <property type="molecule type" value="Genomic_DNA"/>
</dbReference>
<dbReference type="PRINTS" id="PR00080">
    <property type="entry name" value="SDRFAMILY"/>
</dbReference>
<evidence type="ECO:0000256" key="2">
    <source>
        <dbReference type="ARBA" id="ARBA00023002"/>
    </source>
</evidence>
<reference evidence="3 4" key="1">
    <citation type="submission" date="2018-07" db="EMBL/GenBank/DDBJ databases">
        <title>Pedobacter sp. nov., isolated from soil.</title>
        <authorList>
            <person name="Zhou L.Y."/>
            <person name="Du Z.J."/>
        </authorList>
    </citation>
    <scope>NUCLEOTIDE SEQUENCE [LARGE SCALE GENOMIC DNA]</scope>
    <source>
        <strain evidence="3 4">JDX94</strain>
    </source>
</reference>
<gene>
    <name evidence="3" type="ORF">DU508_10580</name>
</gene>
<dbReference type="Gene3D" id="3.40.50.720">
    <property type="entry name" value="NAD(P)-binding Rossmann-like Domain"/>
    <property type="match status" value="1"/>
</dbReference>
<dbReference type="InterPro" id="IPR002347">
    <property type="entry name" value="SDR_fam"/>
</dbReference>
<dbReference type="FunFam" id="3.40.50.720:FF:000084">
    <property type="entry name" value="Short-chain dehydrogenase reductase"/>
    <property type="match status" value="1"/>
</dbReference>
<evidence type="ECO:0000313" key="4">
    <source>
        <dbReference type="Proteomes" id="UP000253961"/>
    </source>
</evidence>
<sequence length="257" mass="27220">MSKLKGKNALVTGGSRGMGAAIVTKLAQEGVAFIGIHYGSNQEAAQAVLNKIRSLGSDGVLIQADLKEGKKAADKIALEYGNALKANVENTGLDILVNNAGIASALSLENTTDEDYESIMDVNFKSPFFLIQNLDKLFRNEGRIVNITTGFATRLAAPNHVIYAASKAALGNMSRSLAPYFGTRNITVNTVVPGYTLTDMSKDWLQDEQAAAFAKSQSVFGKIGTPEDIADAVALIVSPEAHWITGQDIDATGGARL</sequence>
<evidence type="ECO:0000256" key="1">
    <source>
        <dbReference type="ARBA" id="ARBA00006484"/>
    </source>
</evidence>
<comment type="similarity">
    <text evidence="1">Belongs to the short-chain dehydrogenases/reductases (SDR) family.</text>
</comment>
<dbReference type="AlphaFoldDB" id="A0A369PVS5"/>
<keyword evidence="4" id="KW-1185">Reference proteome</keyword>
<comment type="caution">
    <text evidence="3">The sequence shown here is derived from an EMBL/GenBank/DDBJ whole genome shotgun (WGS) entry which is preliminary data.</text>
</comment>
<accession>A0A369PVS5</accession>
<organism evidence="3 4">
    <name type="scientific">Pedobacter chinensis</name>
    <dbReference type="NCBI Taxonomy" id="2282421"/>
    <lineage>
        <taxon>Bacteria</taxon>
        <taxon>Pseudomonadati</taxon>
        <taxon>Bacteroidota</taxon>
        <taxon>Sphingobacteriia</taxon>
        <taxon>Sphingobacteriales</taxon>
        <taxon>Sphingobacteriaceae</taxon>
        <taxon>Pedobacter</taxon>
    </lineage>
</organism>